<keyword evidence="2 5" id="KW-0808">Transferase</keyword>
<accession>A0A512BE89</accession>
<dbReference type="Gene3D" id="3.40.1780.10">
    <property type="entry name" value="QueA-like"/>
    <property type="match status" value="1"/>
</dbReference>
<evidence type="ECO:0000256" key="1">
    <source>
        <dbReference type="ARBA" id="ARBA00022490"/>
    </source>
</evidence>
<dbReference type="SUPFAM" id="SSF111337">
    <property type="entry name" value="QueA-like"/>
    <property type="match status" value="1"/>
</dbReference>
<dbReference type="Pfam" id="PF02547">
    <property type="entry name" value="Queuosine_synth"/>
    <property type="match status" value="1"/>
</dbReference>
<sequence>MGIREAGTNEFVQKIREINKPLFLKILATMHPKHLSITEFSYDLDPERIAKYPLEERDASKLLVYKSGTVTTSTYKQVAEFLPEETLLIFNNTKVVEARLLFQKPTGGVIEIFCLEPGDQYKDITSAMLQKGKASWKCLVGGASKWKHGMKLQKQVNENGVNFILEASIAGRLPDCFIIDLSWKPEEVSFAEILHIAGFIPLPPYLHRSAEEDDKNRYQTIYAKQDGSVAAPTAGLHFTDEVFERLAAKNIRHDFVTLHVGAGTFKPVKAETMDEHEMHAEFIEVAAEAVERLINYVDKTVVAVGTTSLRTIESLYWMGVKVLHEPAIEVDDIVISQWDPYELEHFGIEVKDALKALFYWMIKKGLNKIITKTQILIAPGYQLKIAKGIITNFHQPQSTLLLLVAAIVGEEWKRIYQYAMDNDFRFLSYGDGCLLWNDSK</sequence>
<comment type="caution">
    <text evidence="5">The sequence shown here is derived from an EMBL/GenBank/DDBJ whole genome shotgun (WGS) entry which is preliminary data.</text>
</comment>
<dbReference type="PANTHER" id="PTHR30307">
    <property type="entry name" value="S-ADENOSYLMETHIONINE:TRNA RIBOSYLTRANSFERASE-ISOMERASE"/>
    <property type="match status" value="1"/>
</dbReference>
<dbReference type="GO" id="GO:0008616">
    <property type="term" value="P:tRNA queuosine(34) biosynthetic process"/>
    <property type="evidence" value="ECO:0007669"/>
    <property type="project" value="UniProtKB-KW"/>
</dbReference>
<dbReference type="InterPro" id="IPR042119">
    <property type="entry name" value="QueA_dom2"/>
</dbReference>
<proteinExistence type="predicted"/>
<evidence type="ECO:0000256" key="3">
    <source>
        <dbReference type="ARBA" id="ARBA00022691"/>
    </source>
</evidence>
<dbReference type="Proteomes" id="UP000321513">
    <property type="component" value="Unassembled WGS sequence"/>
</dbReference>
<dbReference type="GO" id="GO:0051075">
    <property type="term" value="F:S-adenosylmethionine:tRNA ribosyltransferase-isomerase activity"/>
    <property type="evidence" value="ECO:0007669"/>
    <property type="project" value="TreeGrafter"/>
</dbReference>
<dbReference type="InterPro" id="IPR003699">
    <property type="entry name" value="QueA"/>
</dbReference>
<keyword evidence="1" id="KW-0963">Cytoplasm</keyword>
<name>A0A512BE89_9BACT</name>
<dbReference type="EMBL" id="BJYT01000010">
    <property type="protein sequence ID" value="GEO10283.1"/>
    <property type="molecule type" value="Genomic_DNA"/>
</dbReference>
<keyword evidence="6" id="KW-1185">Reference proteome</keyword>
<dbReference type="AlphaFoldDB" id="A0A512BE89"/>
<organism evidence="5 6">
    <name type="scientific">Segetibacter aerophilus</name>
    <dbReference type="NCBI Taxonomy" id="670293"/>
    <lineage>
        <taxon>Bacteria</taxon>
        <taxon>Pseudomonadati</taxon>
        <taxon>Bacteroidota</taxon>
        <taxon>Chitinophagia</taxon>
        <taxon>Chitinophagales</taxon>
        <taxon>Chitinophagaceae</taxon>
        <taxon>Segetibacter</taxon>
    </lineage>
</organism>
<evidence type="ECO:0000256" key="2">
    <source>
        <dbReference type="ARBA" id="ARBA00022679"/>
    </source>
</evidence>
<dbReference type="InterPro" id="IPR036100">
    <property type="entry name" value="QueA_sf"/>
</dbReference>
<protein>
    <submittedName>
        <fullName evidence="5">S-adenosylmethionine:tRNA ribosyltransferase-isomerase</fullName>
    </submittedName>
</protein>
<keyword evidence="4" id="KW-0671">Queuosine biosynthesis</keyword>
<keyword evidence="3" id="KW-0949">S-adenosyl-L-methionine</keyword>
<dbReference type="Gene3D" id="2.40.10.240">
    <property type="entry name" value="QueA-like"/>
    <property type="match status" value="1"/>
</dbReference>
<evidence type="ECO:0000313" key="6">
    <source>
        <dbReference type="Proteomes" id="UP000321513"/>
    </source>
</evidence>
<gene>
    <name evidence="5" type="primary">queA_2</name>
    <name evidence="5" type="ORF">SAE01_27790</name>
</gene>
<evidence type="ECO:0000256" key="4">
    <source>
        <dbReference type="ARBA" id="ARBA00022785"/>
    </source>
</evidence>
<reference evidence="5 6" key="1">
    <citation type="submission" date="2019-07" db="EMBL/GenBank/DDBJ databases">
        <title>Whole genome shotgun sequence of Segetibacter aerophilus NBRC 106135.</title>
        <authorList>
            <person name="Hosoyama A."/>
            <person name="Uohara A."/>
            <person name="Ohji S."/>
            <person name="Ichikawa N."/>
        </authorList>
    </citation>
    <scope>NUCLEOTIDE SEQUENCE [LARGE SCALE GENOMIC DNA]</scope>
    <source>
        <strain evidence="5 6">NBRC 106135</strain>
    </source>
</reference>
<keyword evidence="5" id="KW-0413">Isomerase</keyword>
<evidence type="ECO:0000313" key="5">
    <source>
        <dbReference type="EMBL" id="GEO10283.1"/>
    </source>
</evidence>
<dbReference type="InterPro" id="IPR042118">
    <property type="entry name" value="QueA_dom1"/>
</dbReference>
<dbReference type="PANTHER" id="PTHR30307:SF0">
    <property type="entry name" value="S-ADENOSYLMETHIONINE:TRNA RIBOSYLTRANSFERASE-ISOMERASE"/>
    <property type="match status" value="1"/>
</dbReference>